<dbReference type="InterPro" id="IPR052736">
    <property type="entry name" value="Stf3_sulfotransferase"/>
</dbReference>
<dbReference type="Gene3D" id="3.40.50.300">
    <property type="entry name" value="P-loop containing nucleotide triphosphate hydrolases"/>
    <property type="match status" value="1"/>
</dbReference>
<keyword evidence="2" id="KW-1185">Reference proteome</keyword>
<dbReference type="EMBL" id="BPRH01002329">
    <property type="protein sequence ID" value="GJF16789.1"/>
    <property type="molecule type" value="Genomic_DNA"/>
</dbReference>
<dbReference type="Proteomes" id="UP001060504">
    <property type="component" value="Unassembled WGS sequence"/>
</dbReference>
<proteinExistence type="predicted"/>
<reference evidence="1 2" key="1">
    <citation type="submission" date="2021-08" db="EMBL/GenBank/DDBJ databases">
        <title>Draft genome sequence of Mycolicibacterium sp. NGTWS1702 strain.</title>
        <authorList>
            <person name="Matsumoto M."/>
            <person name="Tang B.C.C."/>
            <person name="Machida Y."/>
            <person name="Matoyama H."/>
            <person name="Kishihara T."/>
            <person name="Sato S."/>
            <person name="Kondo I."/>
            <person name="Sano M."/>
            <person name="Kato G."/>
        </authorList>
    </citation>
    <scope>NUCLEOTIDE SEQUENCE [LARGE SCALE GENOMIC DNA]</scope>
    <source>
        <strain evidence="1 2">NGTWSNA01</strain>
    </source>
</reference>
<name>A0ABQ4VCE0_9MYCO</name>
<evidence type="ECO:0000313" key="1">
    <source>
        <dbReference type="EMBL" id="GJF16789.1"/>
    </source>
</evidence>
<organism evidence="1 2">
    <name type="scientific">Mycolicibacterium cyprinidarum</name>
    <dbReference type="NCBI Taxonomy" id="2860311"/>
    <lineage>
        <taxon>Bacteria</taxon>
        <taxon>Bacillati</taxon>
        <taxon>Actinomycetota</taxon>
        <taxon>Actinomycetes</taxon>
        <taxon>Mycobacteriales</taxon>
        <taxon>Mycobacteriaceae</taxon>
        <taxon>Mycolicibacterium</taxon>
    </lineage>
</organism>
<comment type="caution">
    <text evidence="1">The sequence shown here is derived from an EMBL/GenBank/DDBJ whole genome shotgun (WGS) entry which is preliminary data.</text>
</comment>
<dbReference type="Pfam" id="PF13469">
    <property type="entry name" value="Sulfotransfer_3"/>
    <property type="match status" value="1"/>
</dbReference>
<accession>A0ABQ4VCE0</accession>
<sequence length="409" mass="46916">MTHPFDAAALMAGAHQKENLFDWGPLPFEEPLRVLADSYACTDLNDIGVHILRSGLVHSLRMRLRAQEWIRRYPEITREVVAAPIVVVGMMRSGTTLLQRLLAADNRFHCAFGWEVVEVAPRLDYDWSAREDPRIAVSEKREATSRELAPELFAIHPMYAREPEEEIVFLSDSFLSHVPESGAHVPRYRSWIDEQDFAPAYAYLHRMLQFLQWQKRRRAGEAGWERTRAGRDDLPAGRWILKSPAHLGYLDALRAQFPDLHIVHMHRDPRATIPSGASLNATLHAMHTDEVDRYRVGAEWLHRMGWANDRAMGTRDGWADESTRCTDIEFTDAVADPIAQAARVYSAIDLPMTSETESAMRRWLVERPREPARPPYCAADFGLSDDEIDERFAAYNSRFRPDATLSRRM</sequence>
<evidence type="ECO:0000313" key="2">
    <source>
        <dbReference type="Proteomes" id="UP001060504"/>
    </source>
</evidence>
<dbReference type="PANTHER" id="PTHR36451:SF1">
    <property type="entry name" value="OMEGA-HYDROXY-BETA-DIHYDROMENAQUINONE-9 SULFOTRANSFERASE STF3"/>
    <property type="match status" value="1"/>
</dbReference>
<gene>
    <name evidence="1" type="ORF">NGTWS1702_22230</name>
</gene>
<dbReference type="InterPro" id="IPR027417">
    <property type="entry name" value="P-loop_NTPase"/>
</dbReference>
<dbReference type="SUPFAM" id="SSF52540">
    <property type="entry name" value="P-loop containing nucleoside triphosphate hydrolases"/>
    <property type="match status" value="1"/>
</dbReference>
<dbReference type="PANTHER" id="PTHR36451">
    <property type="entry name" value="PAPS-DEPENDENT SULFOTRANSFERASE STF3"/>
    <property type="match status" value="1"/>
</dbReference>
<protein>
    <submittedName>
        <fullName evidence="1">Sulfotransferase</fullName>
    </submittedName>
</protein>